<reference evidence="1" key="1">
    <citation type="submission" date="2017-11" db="EMBL/GenBank/DDBJ databases">
        <title>Comparative genomic and phylogenomic analyses of the family Idiomarinaceae.</title>
        <authorList>
            <person name="Liu Y."/>
            <person name="Shao Z."/>
        </authorList>
    </citation>
    <scope>NUCLEOTIDE SEQUENCE</scope>
    <source>
        <strain evidence="1">PIN1</strain>
    </source>
</reference>
<evidence type="ECO:0000313" key="1">
    <source>
        <dbReference type="EMBL" id="RZQ55901.1"/>
    </source>
</evidence>
<keyword evidence="2" id="KW-1185">Reference proteome</keyword>
<name>A0ACD2HHL0_9GAMM</name>
<comment type="caution">
    <text evidence="1">The sequence shown here is derived from an EMBL/GenBank/DDBJ whole genome shotgun (WGS) entry which is preliminary data.</text>
</comment>
<proteinExistence type="predicted"/>
<evidence type="ECO:0000313" key="2">
    <source>
        <dbReference type="Proteomes" id="UP000293092"/>
    </source>
</evidence>
<protein>
    <submittedName>
        <fullName evidence="1">Uncharacterized protein</fullName>
    </submittedName>
</protein>
<organism evidence="1 2">
    <name type="scientific">Pseudidiomarina tainanensis</name>
    <dbReference type="NCBI Taxonomy" id="502365"/>
    <lineage>
        <taxon>Bacteria</taxon>
        <taxon>Pseudomonadati</taxon>
        <taxon>Pseudomonadota</taxon>
        <taxon>Gammaproteobacteria</taxon>
        <taxon>Alteromonadales</taxon>
        <taxon>Idiomarinaceae</taxon>
        <taxon>Pseudidiomarina</taxon>
    </lineage>
</organism>
<dbReference type="Proteomes" id="UP000293092">
    <property type="component" value="Unassembled WGS sequence"/>
</dbReference>
<dbReference type="EMBL" id="PIQJ01000001">
    <property type="protein sequence ID" value="RZQ55901.1"/>
    <property type="molecule type" value="Genomic_DNA"/>
</dbReference>
<gene>
    <name evidence="1" type="ORF">CWI82_00870</name>
</gene>
<sequence>MKRKILALAVSLLSTTVLADDRQTIEKSRQLSQALQQQLGAELMAAMKAQGPVHAIQVCNEKAPQIAQSLSTESVIVARTALRVRNPKNAPTGEQKAVMKYFAERLAKEPSQVPEVLYTTSNGEQQYMRAIVMQPQCAACHGSAVNPEVKQAVLENYPNDAATGFEVGDLRGSFVVTWLE</sequence>
<accession>A0ACD2HHL0</accession>